<dbReference type="Proteomes" id="UP000248534">
    <property type="component" value="Chromosome 1"/>
</dbReference>
<protein>
    <submittedName>
        <fullName evidence="1">Lipoprotein</fullName>
    </submittedName>
</protein>
<evidence type="ECO:0000313" key="1">
    <source>
        <dbReference type="EMBL" id="SQF71023.1"/>
    </source>
</evidence>
<gene>
    <name evidence="1" type="ORF">NCTC11086_00893</name>
</gene>
<proteinExistence type="predicted"/>
<evidence type="ECO:0000313" key="2">
    <source>
        <dbReference type="Proteomes" id="UP000248534"/>
    </source>
</evidence>
<organism evidence="1 2">
    <name type="scientific">Streptococcus sanguinis</name>
    <dbReference type="NCBI Taxonomy" id="1305"/>
    <lineage>
        <taxon>Bacteria</taxon>
        <taxon>Bacillati</taxon>
        <taxon>Bacillota</taxon>
        <taxon>Bacilli</taxon>
        <taxon>Lactobacillales</taxon>
        <taxon>Streptococcaceae</taxon>
        <taxon>Streptococcus</taxon>
    </lineage>
</organism>
<dbReference type="EMBL" id="LS483364">
    <property type="protein sequence ID" value="SQF71023.1"/>
    <property type="molecule type" value="Genomic_DNA"/>
</dbReference>
<sequence length="336" mass="39170">MKSKKITKWKSILITLLLLLGAAVYFLWSKEEAKKFQEEYGQFTYYSPEYKPKYAFLENGEAIAYSWEVVKSNDQQNIKPTNLIKSVTAVKHFENGVFINSYMKLKESPVSYNSENFNRNIPQKGEYWKLVVYQLKNQELEKNELDIFKMVRSYSKDLIPSEIKPYSIFVDIGTQKKYVKILLYNKISKEHKNYYVDLEKGKIVSVDEVTIQKGLGPNNFIYQTSFSDRLMNLGVSIYSKGIYFNDVYNEKNMGNTILAKEHPQIYKIMQGEDARIAFLNKETDVSLVKNVTELFFPPGTNVFESVTIPAKYSVDGQEHVINSAEELQKYYKEEEN</sequence>
<reference evidence="1 2" key="1">
    <citation type="submission" date="2018-06" db="EMBL/GenBank/DDBJ databases">
        <authorList>
            <consortium name="Pathogen Informatics"/>
            <person name="Doyle S."/>
        </authorList>
    </citation>
    <scope>NUCLEOTIDE SEQUENCE [LARGE SCALE GENOMIC DNA]</scope>
    <source>
        <strain evidence="1 2">NCTC11086</strain>
    </source>
</reference>
<name>A0A2X3YPS7_STRSA</name>
<dbReference type="RefSeq" id="WP_111675601.1">
    <property type="nucleotide sequence ID" value="NZ_LS483364.1"/>
</dbReference>
<keyword evidence="1" id="KW-0449">Lipoprotein</keyword>
<dbReference type="AlphaFoldDB" id="A0A2X3YPS7"/>
<accession>A0A2X3YPS7</accession>